<dbReference type="PANTHER" id="PTHR23138">
    <property type="entry name" value="RAN BINDING PROTEIN"/>
    <property type="match status" value="1"/>
</dbReference>
<dbReference type="AlphaFoldDB" id="A0A7S2DRP6"/>
<reference evidence="3" key="1">
    <citation type="submission" date="2021-01" db="EMBL/GenBank/DDBJ databases">
        <authorList>
            <person name="Corre E."/>
            <person name="Pelletier E."/>
            <person name="Niang G."/>
            <person name="Scheremetjew M."/>
            <person name="Finn R."/>
            <person name="Kale V."/>
            <person name="Holt S."/>
            <person name="Cochrane G."/>
            <person name="Meng A."/>
            <person name="Brown T."/>
            <person name="Cohen L."/>
        </authorList>
    </citation>
    <scope>NUCLEOTIDE SEQUENCE</scope>
    <source>
        <strain evidence="3">CCMP1381</strain>
    </source>
</reference>
<dbReference type="SUPFAM" id="SSF50729">
    <property type="entry name" value="PH domain-like"/>
    <property type="match status" value="1"/>
</dbReference>
<dbReference type="InterPro" id="IPR000156">
    <property type="entry name" value="Ran_bind_dom"/>
</dbReference>
<proteinExistence type="predicted"/>
<dbReference type="GO" id="GO:0005737">
    <property type="term" value="C:cytoplasm"/>
    <property type="evidence" value="ECO:0007669"/>
    <property type="project" value="TreeGrafter"/>
</dbReference>
<dbReference type="GO" id="GO:0005096">
    <property type="term" value="F:GTPase activator activity"/>
    <property type="evidence" value="ECO:0007669"/>
    <property type="project" value="TreeGrafter"/>
</dbReference>
<feature type="compositionally biased region" description="Basic and acidic residues" evidence="1">
    <location>
        <begin position="192"/>
        <end position="201"/>
    </location>
</feature>
<accession>A0A7S2DRP6</accession>
<dbReference type="PROSITE" id="PS50196">
    <property type="entry name" value="RANBD1"/>
    <property type="match status" value="1"/>
</dbReference>
<dbReference type="PANTHER" id="PTHR23138:SF87">
    <property type="entry name" value="E3 SUMO-PROTEIN LIGASE RANBP2"/>
    <property type="match status" value="1"/>
</dbReference>
<dbReference type="Gene3D" id="2.30.29.30">
    <property type="entry name" value="Pleckstrin-homology domain (PH domain)/Phosphotyrosine-binding domain (PTB)"/>
    <property type="match status" value="1"/>
</dbReference>
<dbReference type="EMBL" id="HBGS01048143">
    <property type="protein sequence ID" value="CAD9462413.1"/>
    <property type="molecule type" value="Transcribed_RNA"/>
</dbReference>
<dbReference type="SMART" id="SM00160">
    <property type="entry name" value="RanBD"/>
    <property type="match status" value="1"/>
</dbReference>
<protein>
    <recommendedName>
        <fullName evidence="2">RanBD1 domain-containing protein</fullName>
    </recommendedName>
</protein>
<organism evidence="3">
    <name type="scientific">Octactis speculum</name>
    <dbReference type="NCBI Taxonomy" id="3111310"/>
    <lineage>
        <taxon>Eukaryota</taxon>
        <taxon>Sar</taxon>
        <taxon>Stramenopiles</taxon>
        <taxon>Ochrophyta</taxon>
        <taxon>Dictyochophyceae</taxon>
        <taxon>Dictyochales</taxon>
        <taxon>Dictyochaceae</taxon>
        <taxon>Octactis</taxon>
    </lineage>
</organism>
<feature type="region of interest" description="Disordered" evidence="1">
    <location>
        <begin position="187"/>
        <end position="233"/>
    </location>
</feature>
<dbReference type="GO" id="GO:0005643">
    <property type="term" value="C:nuclear pore"/>
    <property type="evidence" value="ECO:0007669"/>
    <property type="project" value="TreeGrafter"/>
</dbReference>
<dbReference type="GO" id="GO:0006913">
    <property type="term" value="P:nucleocytoplasmic transport"/>
    <property type="evidence" value="ECO:0007669"/>
    <property type="project" value="InterPro"/>
</dbReference>
<evidence type="ECO:0000256" key="1">
    <source>
        <dbReference type="SAM" id="MobiDB-lite"/>
    </source>
</evidence>
<evidence type="ECO:0000259" key="2">
    <source>
        <dbReference type="PROSITE" id="PS50196"/>
    </source>
</evidence>
<dbReference type="InterPro" id="IPR011993">
    <property type="entry name" value="PH-like_dom_sf"/>
</dbReference>
<gene>
    <name evidence="3" type="ORF">DSPE1174_LOCUS25034</name>
</gene>
<sequence length="233" mass="25949">MRVKLREPSQLAELERHGKMAALAEAPETANTEKVSEEVESEVTGTFTPVVQLEEVDVSNGEESEDIVFVKRSKLYRFGETMLDKGSGKKQWIERGIGEIKILKHKESQQQRLLMRQEKTMKIIVNALVDPRIVMTQNVGSDRAWVWSCFDYSGGEELIEEVFSLKFANADDAQKFNAAFEISKGQMAELHSTGDEEKAPEESVPESEEAPKSDADPVADLVNGVGDLSTADQ</sequence>
<dbReference type="InterPro" id="IPR045256">
    <property type="entry name" value="RanBP1_RanBD"/>
</dbReference>
<dbReference type="Pfam" id="PF00638">
    <property type="entry name" value="Ran_BP1"/>
    <property type="match status" value="1"/>
</dbReference>
<dbReference type="InterPro" id="IPR045255">
    <property type="entry name" value="RanBP1-like"/>
</dbReference>
<feature type="domain" description="RanBD1" evidence="2">
    <location>
        <begin position="46"/>
        <end position="189"/>
    </location>
</feature>
<dbReference type="CDD" id="cd13179">
    <property type="entry name" value="RanBD_RanBP1"/>
    <property type="match status" value="1"/>
</dbReference>
<evidence type="ECO:0000313" key="3">
    <source>
        <dbReference type="EMBL" id="CAD9462413.1"/>
    </source>
</evidence>
<dbReference type="FunFam" id="2.30.29.30:FF:000312">
    <property type="entry name" value="Ran binding protein 1"/>
    <property type="match status" value="1"/>
</dbReference>
<name>A0A7S2DRP6_9STRA</name>